<organism evidence="1 2">
    <name type="scientific">Bradyrhizobium ivorense</name>
    <dbReference type="NCBI Taxonomy" id="2511166"/>
    <lineage>
        <taxon>Bacteria</taxon>
        <taxon>Pseudomonadati</taxon>
        <taxon>Pseudomonadota</taxon>
        <taxon>Alphaproteobacteria</taxon>
        <taxon>Hyphomicrobiales</taxon>
        <taxon>Nitrobacteraceae</taxon>
        <taxon>Bradyrhizobium</taxon>
    </lineage>
</organism>
<reference evidence="1" key="1">
    <citation type="submission" date="2019-02" db="EMBL/GenBank/DDBJ databases">
        <authorList>
            <person name="Pothier F.J."/>
        </authorList>
    </citation>
    <scope>NUCLEOTIDE SEQUENCE</scope>
    <source>
        <strain evidence="1">CI-1B</strain>
    </source>
</reference>
<keyword evidence="2" id="KW-1185">Reference proteome</keyword>
<evidence type="ECO:0000313" key="1">
    <source>
        <dbReference type="EMBL" id="VIO66253.1"/>
    </source>
</evidence>
<sequence length="90" mass="9807">MIWRSIVRSRAIGSHRRLVATAVVYGLSLAVRFTSAAGEETEIPPQVALSANSMTSIMVNNGARTISQNWPAPAQPSLQAMRVKSPWQCQ</sequence>
<dbReference type="AlphaFoldDB" id="A0A508SUS2"/>
<evidence type="ECO:0000313" key="2">
    <source>
        <dbReference type="Proteomes" id="UP000328092"/>
    </source>
</evidence>
<name>A0A508SUS2_9BRAD</name>
<comment type="caution">
    <text evidence="1">The sequence shown here is derived from an EMBL/GenBank/DDBJ whole genome shotgun (WGS) entry which is preliminary data.</text>
</comment>
<accession>A0A508SUS2</accession>
<protein>
    <submittedName>
        <fullName evidence="1">Uncharacterized protein</fullName>
    </submittedName>
</protein>
<gene>
    <name evidence="1" type="ORF">CI1B_13720</name>
</gene>
<proteinExistence type="predicted"/>
<dbReference type="Proteomes" id="UP000328092">
    <property type="component" value="Unassembled WGS sequence"/>
</dbReference>
<dbReference type="EMBL" id="CAADFC020000004">
    <property type="protein sequence ID" value="VIO66253.1"/>
    <property type="molecule type" value="Genomic_DNA"/>
</dbReference>